<evidence type="ECO:0000313" key="1">
    <source>
        <dbReference type="EMBL" id="CAG8470079.1"/>
    </source>
</evidence>
<sequence length="61" mass="6751">MSLSKIISLILSIGSATISLILSIEKCILNKTLKKDDIQTMDIGDKLLDGSFNNQTLHYIK</sequence>
<dbReference type="Proteomes" id="UP000789702">
    <property type="component" value="Unassembled WGS sequence"/>
</dbReference>
<keyword evidence="2" id="KW-1185">Reference proteome</keyword>
<accession>A0ACA9KG87</accession>
<proteinExistence type="predicted"/>
<gene>
    <name evidence="1" type="ORF">DHETER_LOCUS1672</name>
</gene>
<reference evidence="1" key="1">
    <citation type="submission" date="2021-06" db="EMBL/GenBank/DDBJ databases">
        <authorList>
            <person name="Kallberg Y."/>
            <person name="Tangrot J."/>
            <person name="Rosling A."/>
        </authorList>
    </citation>
    <scope>NUCLEOTIDE SEQUENCE</scope>
    <source>
        <strain evidence="1">IL203A</strain>
    </source>
</reference>
<feature type="non-terminal residue" evidence="1">
    <location>
        <position position="61"/>
    </location>
</feature>
<comment type="caution">
    <text evidence="1">The sequence shown here is derived from an EMBL/GenBank/DDBJ whole genome shotgun (WGS) entry which is preliminary data.</text>
</comment>
<name>A0ACA9KG87_9GLOM</name>
<dbReference type="EMBL" id="CAJVPU010001064">
    <property type="protein sequence ID" value="CAG8470079.1"/>
    <property type="molecule type" value="Genomic_DNA"/>
</dbReference>
<protein>
    <submittedName>
        <fullName evidence="1">9817_t:CDS:1</fullName>
    </submittedName>
</protein>
<organism evidence="1 2">
    <name type="scientific">Dentiscutata heterogama</name>
    <dbReference type="NCBI Taxonomy" id="1316150"/>
    <lineage>
        <taxon>Eukaryota</taxon>
        <taxon>Fungi</taxon>
        <taxon>Fungi incertae sedis</taxon>
        <taxon>Mucoromycota</taxon>
        <taxon>Glomeromycotina</taxon>
        <taxon>Glomeromycetes</taxon>
        <taxon>Diversisporales</taxon>
        <taxon>Gigasporaceae</taxon>
        <taxon>Dentiscutata</taxon>
    </lineage>
</organism>
<evidence type="ECO:0000313" key="2">
    <source>
        <dbReference type="Proteomes" id="UP000789702"/>
    </source>
</evidence>